<dbReference type="AlphaFoldDB" id="A0ABD3BIC7"/>
<accession>A0ABD3BIC7</accession>
<keyword evidence="4" id="KW-1185">Reference proteome</keyword>
<proteinExistence type="inferred from homology"/>
<dbReference type="Proteomes" id="UP001632038">
    <property type="component" value="Unassembled WGS sequence"/>
</dbReference>
<dbReference type="InterPro" id="IPR036852">
    <property type="entry name" value="Peptidase_S8/S53_dom_sf"/>
</dbReference>
<keyword evidence="2" id="KW-0732">Signal</keyword>
<comment type="similarity">
    <text evidence="1">Belongs to the peptidase S8 family.</text>
</comment>
<dbReference type="Gene3D" id="3.40.50.200">
    <property type="entry name" value="Peptidase S8/S53 domain"/>
    <property type="match status" value="1"/>
</dbReference>
<dbReference type="InterPro" id="IPR045051">
    <property type="entry name" value="SBT"/>
</dbReference>
<evidence type="ECO:0000313" key="3">
    <source>
        <dbReference type="EMBL" id="KAL3617198.1"/>
    </source>
</evidence>
<evidence type="ECO:0000256" key="2">
    <source>
        <dbReference type="ARBA" id="ARBA00022729"/>
    </source>
</evidence>
<organism evidence="3 4">
    <name type="scientific">Castilleja foliolosa</name>
    <dbReference type="NCBI Taxonomy" id="1961234"/>
    <lineage>
        <taxon>Eukaryota</taxon>
        <taxon>Viridiplantae</taxon>
        <taxon>Streptophyta</taxon>
        <taxon>Embryophyta</taxon>
        <taxon>Tracheophyta</taxon>
        <taxon>Spermatophyta</taxon>
        <taxon>Magnoliopsida</taxon>
        <taxon>eudicotyledons</taxon>
        <taxon>Gunneridae</taxon>
        <taxon>Pentapetalae</taxon>
        <taxon>asterids</taxon>
        <taxon>lamiids</taxon>
        <taxon>Lamiales</taxon>
        <taxon>Orobanchaceae</taxon>
        <taxon>Pedicularideae</taxon>
        <taxon>Castillejinae</taxon>
        <taxon>Castilleja</taxon>
    </lineage>
</organism>
<evidence type="ECO:0000256" key="1">
    <source>
        <dbReference type="ARBA" id="ARBA00011073"/>
    </source>
</evidence>
<dbReference type="SUPFAM" id="SSF52743">
    <property type="entry name" value="Subtilisin-like"/>
    <property type="match status" value="1"/>
</dbReference>
<dbReference type="PANTHER" id="PTHR10795">
    <property type="entry name" value="PROPROTEIN CONVERTASE SUBTILISIN/KEXIN"/>
    <property type="match status" value="1"/>
</dbReference>
<gene>
    <name evidence="3" type="ORF">CASFOL_038945</name>
</gene>
<name>A0ABD3BIC7_9LAMI</name>
<reference evidence="4" key="1">
    <citation type="journal article" date="2024" name="IScience">
        <title>Strigolactones Initiate the Formation of Haustorium-like Structures in Castilleja.</title>
        <authorList>
            <person name="Buerger M."/>
            <person name="Peterson D."/>
            <person name="Chory J."/>
        </authorList>
    </citation>
    <scope>NUCLEOTIDE SEQUENCE [LARGE SCALE GENOMIC DNA]</scope>
</reference>
<evidence type="ECO:0000313" key="4">
    <source>
        <dbReference type="Proteomes" id="UP001632038"/>
    </source>
</evidence>
<sequence>MKEKSHSSHRKISHHSLAAIPLVSVISVGLWSESDYGSDVIIELFDTEIWPERRSFSDLNLGPTPKARLAIYKVCWNKPGCFDFDILAAFDAAVNDGVGTTGCSMDDNSRRRHNRSGQ</sequence>
<comment type="caution">
    <text evidence="3">The sequence shown here is derived from an EMBL/GenBank/DDBJ whole genome shotgun (WGS) entry which is preliminary data.</text>
</comment>
<dbReference type="EMBL" id="JAVIJP010000086">
    <property type="protein sequence ID" value="KAL3617198.1"/>
    <property type="molecule type" value="Genomic_DNA"/>
</dbReference>
<protein>
    <submittedName>
        <fullName evidence="3">Uncharacterized protein</fullName>
    </submittedName>
</protein>